<feature type="domain" description="Kinesin motor" evidence="9">
    <location>
        <begin position="1"/>
        <end position="146"/>
    </location>
</feature>
<evidence type="ECO:0000256" key="4">
    <source>
        <dbReference type="ARBA" id="ARBA00022840"/>
    </source>
</evidence>
<comment type="subcellular location">
    <subcellularLocation>
        <location evidence="1">Cytoplasm</location>
    </subcellularLocation>
</comment>
<dbReference type="SUPFAM" id="SSF49879">
    <property type="entry name" value="SMAD/FHA domain"/>
    <property type="match status" value="1"/>
</dbReference>
<evidence type="ECO:0000256" key="5">
    <source>
        <dbReference type="ARBA" id="ARBA00023054"/>
    </source>
</evidence>
<gene>
    <name evidence="10" type="ORF">EVOR1521_LOCUS27993</name>
</gene>
<protein>
    <recommendedName>
        <fullName evidence="9">Kinesin motor domain-containing protein</fullName>
    </recommendedName>
</protein>
<dbReference type="InterPro" id="IPR008984">
    <property type="entry name" value="SMAD_FHA_dom_sf"/>
</dbReference>
<dbReference type="EMBL" id="CAUJNA010003606">
    <property type="protein sequence ID" value="CAJ1405903.1"/>
    <property type="molecule type" value="Genomic_DNA"/>
</dbReference>
<organism evidence="10 11">
    <name type="scientific">Effrenium voratum</name>
    <dbReference type="NCBI Taxonomy" id="2562239"/>
    <lineage>
        <taxon>Eukaryota</taxon>
        <taxon>Sar</taxon>
        <taxon>Alveolata</taxon>
        <taxon>Dinophyceae</taxon>
        <taxon>Suessiales</taxon>
        <taxon>Symbiodiniaceae</taxon>
        <taxon>Effrenium</taxon>
    </lineage>
</organism>
<reference evidence="10" key="1">
    <citation type="submission" date="2023-08" db="EMBL/GenBank/DDBJ databases">
        <authorList>
            <person name="Chen Y."/>
            <person name="Shah S."/>
            <person name="Dougan E. K."/>
            <person name="Thang M."/>
            <person name="Chan C."/>
        </authorList>
    </citation>
    <scope>NUCLEOTIDE SEQUENCE</scope>
</reference>
<keyword evidence="2" id="KW-0963">Cytoplasm</keyword>
<keyword evidence="5 7" id="KW-0175">Coiled coil</keyword>
<dbReference type="GO" id="GO:0008017">
    <property type="term" value="F:microtubule binding"/>
    <property type="evidence" value="ECO:0007669"/>
    <property type="project" value="InterPro"/>
</dbReference>
<evidence type="ECO:0000313" key="11">
    <source>
        <dbReference type="Proteomes" id="UP001178507"/>
    </source>
</evidence>
<evidence type="ECO:0000256" key="2">
    <source>
        <dbReference type="ARBA" id="ARBA00022490"/>
    </source>
</evidence>
<dbReference type="GO" id="GO:0003777">
    <property type="term" value="F:microtubule motor activity"/>
    <property type="evidence" value="ECO:0007669"/>
    <property type="project" value="InterPro"/>
</dbReference>
<dbReference type="SUPFAM" id="SSF52540">
    <property type="entry name" value="P-loop containing nucleoside triphosphate hydrolases"/>
    <property type="match status" value="1"/>
</dbReference>
<dbReference type="PANTHER" id="PTHR47969:SF15">
    <property type="entry name" value="CHROMOSOME-ASSOCIATED KINESIN KIF4A-RELATED"/>
    <property type="match status" value="1"/>
</dbReference>
<comment type="similarity">
    <text evidence="6">Belongs to the TRAFAC class myosin-kinesin ATPase superfamily. Kinesin family.</text>
</comment>
<name>A0AA36JGN9_9DINO</name>
<dbReference type="PANTHER" id="PTHR47969">
    <property type="entry name" value="CHROMOSOME-ASSOCIATED KINESIN KIF4A-RELATED"/>
    <property type="match status" value="1"/>
</dbReference>
<evidence type="ECO:0000259" key="9">
    <source>
        <dbReference type="PROSITE" id="PS50067"/>
    </source>
</evidence>
<evidence type="ECO:0000256" key="7">
    <source>
        <dbReference type="SAM" id="Coils"/>
    </source>
</evidence>
<comment type="caution">
    <text evidence="10">The sequence shown here is derived from an EMBL/GenBank/DDBJ whole genome shotgun (WGS) entry which is preliminary data.</text>
</comment>
<evidence type="ECO:0000256" key="1">
    <source>
        <dbReference type="ARBA" id="ARBA00004496"/>
    </source>
</evidence>
<evidence type="ECO:0000313" key="10">
    <source>
        <dbReference type="EMBL" id="CAJ1405903.1"/>
    </source>
</evidence>
<dbReference type="GO" id="GO:0005524">
    <property type="term" value="F:ATP binding"/>
    <property type="evidence" value="ECO:0007669"/>
    <property type="project" value="UniProtKB-KW"/>
</dbReference>
<feature type="coiled-coil region" evidence="7">
    <location>
        <begin position="1002"/>
        <end position="1029"/>
    </location>
</feature>
<feature type="compositionally biased region" description="Basic and acidic residues" evidence="8">
    <location>
        <begin position="888"/>
        <end position="915"/>
    </location>
</feature>
<feature type="region of interest" description="Disordered" evidence="8">
    <location>
        <begin position="798"/>
        <end position="850"/>
    </location>
</feature>
<keyword evidence="3" id="KW-0547">Nucleotide-binding</keyword>
<evidence type="ECO:0000256" key="6">
    <source>
        <dbReference type="PROSITE-ProRule" id="PRU00283"/>
    </source>
</evidence>
<dbReference type="Proteomes" id="UP001178507">
    <property type="component" value="Unassembled WGS sequence"/>
</dbReference>
<feature type="region of interest" description="Disordered" evidence="8">
    <location>
        <begin position="532"/>
        <end position="569"/>
    </location>
</feature>
<dbReference type="GO" id="GO:0007018">
    <property type="term" value="P:microtubule-based movement"/>
    <property type="evidence" value="ECO:0007669"/>
    <property type="project" value="InterPro"/>
</dbReference>
<accession>A0AA36JGN9</accession>
<dbReference type="InterPro" id="IPR027417">
    <property type="entry name" value="P-loop_NTPase"/>
</dbReference>
<feature type="region of interest" description="Disordered" evidence="8">
    <location>
        <begin position="615"/>
        <end position="669"/>
    </location>
</feature>
<dbReference type="InterPro" id="IPR001752">
    <property type="entry name" value="Kinesin_motor_dom"/>
</dbReference>
<evidence type="ECO:0000256" key="3">
    <source>
        <dbReference type="ARBA" id="ARBA00022741"/>
    </source>
</evidence>
<keyword evidence="4" id="KW-0067">ATP-binding</keyword>
<dbReference type="GO" id="GO:0007052">
    <property type="term" value="P:mitotic spindle organization"/>
    <property type="evidence" value="ECO:0007669"/>
    <property type="project" value="TreeGrafter"/>
</dbReference>
<dbReference type="GO" id="GO:0051231">
    <property type="term" value="P:spindle elongation"/>
    <property type="evidence" value="ECO:0007669"/>
    <property type="project" value="TreeGrafter"/>
</dbReference>
<evidence type="ECO:0000256" key="8">
    <source>
        <dbReference type="SAM" id="MobiDB-lite"/>
    </source>
</evidence>
<dbReference type="Pfam" id="PF00225">
    <property type="entry name" value="Kinesin"/>
    <property type="match status" value="1"/>
</dbReference>
<dbReference type="SMART" id="SM00129">
    <property type="entry name" value="KISc"/>
    <property type="match status" value="1"/>
</dbReference>
<dbReference type="InterPro" id="IPR027640">
    <property type="entry name" value="Kinesin-like_fam"/>
</dbReference>
<dbReference type="Gene3D" id="2.60.200.20">
    <property type="match status" value="1"/>
</dbReference>
<dbReference type="GO" id="GO:0005875">
    <property type="term" value="C:microtubule associated complex"/>
    <property type="evidence" value="ECO:0007669"/>
    <property type="project" value="TreeGrafter"/>
</dbReference>
<sequence length="1241" mass="133859">MRAVARTNMNAASSRSHGMATFQIEQLIPGRDDMRRRRAQLQTVDLAGAARMDQIGDSEARQRESRLINTSLLTLGLVIKRLSAQDHSSPRSRGHIPCRDNKLTHLLSDSLLGNCRTVVVTCVSPASSAVASTESALRFAANCRKVFTHPTRNEEPKNEMAMALRRELDQLNRELNSSQSAEVRRELSDRVTTAQLLAELYGSSWEEQEARSRELEFERRQLLTSLGLAPGAGAKGKPVSARGVQTSRGRFSGGSASMSRESLSRSHEEEPCIVNICDDPLLSGCLRYSLPGNHPVYIGSSASCQIHVEGLGITPEMCSLVWRPGREVELQVSDNAAGSWERPTRQGALFKQGAGKVLVNGRQIQEFGVLQHGDVLQVGHGHMFQLLGPPNVRMSSKPERPAVNLPTGFVEDLEAEFGDTAAAVVAAVQELQPLLEEATDITRELRGEQMVFHAEVLHRGLTDGASDRPDEPEIVVALREGPGAELDHSEATLQGLAAPLVTGLVQVWSVDKFKDKLEALRDLYHEISERGTPWTEADANPWEDTPASPNRMDKGTESDALQDAESPSRALSLRRLEEHFEAPLPGESTLAALPQDMAQEPVVQLPLADVCQDQGTMTPSFSPQSTARNAPTEPVGSPRGKATLTEPVGSPSGNATLTEPVGSPQRSAAVTEPVISPRTNMARLPPAEPGTQPSGMFRPQLMTLPTRTVLPMGAALPMGALPSGFVTRHSEPIGPVTPPGAACARPLTPPRGTAARAALAMPGAPAPATEPVGTGKMQSADLEATLKGPAAAAAAAFLKSGQEDDTRPRTPPRNVRPWNCMPHGDDPLATEEPTPKPHAGASTAKPQLHRAMRGMPDVAGRRSPQRWAMKQENLPHVLKDLALQLSETRRGIQDSREKVPGKEARPASTDSKDRGLSIAKRQGPAQDAKPKMSLAVPKAESHKEAPKQWTPRKRAEGRPDRGRPSSADRKRTPTKAERRSRSETDRNEDNPVADLFEIPEQLREAKRRTSELEMQLAELRQRLQQQENRTLASAPAPTPAPFVTAAGLVTPPAWTARPAPLAPREVHLASHVAPAFATQPELKPKAYSMQTPPVEFLSRDHRASSPPMGARSCSPQFRQLSPCPVHRWVAPPLPAAAHAGGQVYAAPVSYRLASPSPMTRTYVASPPRAGVSPMRYAAPFAAPAAGLPASTSFWVHAPIAPPPAQLPWLRDFRAGQSPSSAKEPPDSAPGALTEPVQALTR</sequence>
<dbReference type="Gene3D" id="3.40.850.10">
    <property type="entry name" value="Kinesin motor domain"/>
    <property type="match status" value="1"/>
</dbReference>
<feature type="compositionally biased region" description="Polar residues" evidence="8">
    <location>
        <begin position="615"/>
        <end position="629"/>
    </location>
</feature>
<dbReference type="GO" id="GO:0005737">
    <property type="term" value="C:cytoplasm"/>
    <property type="evidence" value="ECO:0007669"/>
    <property type="project" value="UniProtKB-SubCell"/>
</dbReference>
<dbReference type="PRINTS" id="PR00380">
    <property type="entry name" value="KINESINHEAVY"/>
</dbReference>
<proteinExistence type="inferred from homology"/>
<feature type="compositionally biased region" description="Low complexity" evidence="8">
    <location>
        <begin position="228"/>
        <end position="238"/>
    </location>
</feature>
<feature type="region of interest" description="Disordered" evidence="8">
    <location>
        <begin position="1206"/>
        <end position="1241"/>
    </location>
</feature>
<feature type="region of interest" description="Disordered" evidence="8">
    <location>
        <begin position="679"/>
        <end position="698"/>
    </location>
</feature>
<dbReference type="PROSITE" id="PS50067">
    <property type="entry name" value="KINESIN_MOTOR_2"/>
    <property type="match status" value="1"/>
</dbReference>
<dbReference type="InterPro" id="IPR036961">
    <property type="entry name" value="Kinesin_motor_dom_sf"/>
</dbReference>
<comment type="caution">
    <text evidence="6">Lacks conserved residue(s) required for the propagation of feature annotation.</text>
</comment>
<feature type="region of interest" description="Disordered" evidence="8">
    <location>
        <begin position="228"/>
        <end position="263"/>
    </location>
</feature>
<keyword evidence="11" id="KW-1185">Reference proteome</keyword>
<dbReference type="AlphaFoldDB" id="A0AA36JGN9"/>
<feature type="compositionally biased region" description="Basic and acidic residues" evidence="8">
    <location>
        <begin position="953"/>
        <end position="989"/>
    </location>
</feature>
<feature type="region of interest" description="Disordered" evidence="8">
    <location>
        <begin position="888"/>
        <end position="1001"/>
    </location>
</feature>